<dbReference type="Gene3D" id="3.40.50.1820">
    <property type="entry name" value="alpha/beta hydrolase"/>
    <property type="match status" value="1"/>
</dbReference>
<dbReference type="PANTHER" id="PTHR11614">
    <property type="entry name" value="PHOSPHOLIPASE-RELATED"/>
    <property type="match status" value="1"/>
</dbReference>
<comment type="caution">
    <text evidence="2">The sequence shown here is derived from an EMBL/GenBank/DDBJ whole genome shotgun (WGS) entry which is preliminary data.</text>
</comment>
<dbReference type="Pfam" id="PF12146">
    <property type="entry name" value="Hydrolase_4"/>
    <property type="match status" value="1"/>
</dbReference>
<evidence type="ECO:0000313" key="3">
    <source>
        <dbReference type="Proteomes" id="UP000628854"/>
    </source>
</evidence>
<feature type="domain" description="Serine aminopeptidase S33" evidence="1">
    <location>
        <begin position="54"/>
        <end position="291"/>
    </location>
</feature>
<reference evidence="3" key="1">
    <citation type="journal article" date="2019" name="Int. J. Syst. Evol. Microbiol.">
        <title>The Global Catalogue of Microorganisms (GCM) 10K type strain sequencing project: providing services to taxonomists for standard genome sequencing and annotation.</title>
        <authorList>
            <consortium name="The Broad Institute Genomics Platform"/>
            <consortium name="The Broad Institute Genome Sequencing Center for Infectious Disease"/>
            <person name="Wu L."/>
            <person name="Ma J."/>
        </authorList>
    </citation>
    <scope>NUCLEOTIDE SEQUENCE [LARGE SCALE GENOMIC DNA]</scope>
    <source>
        <strain evidence="3">CGMCC 1.15928</strain>
    </source>
</reference>
<organism evidence="2 3">
    <name type="scientific">Henriciella pelagia</name>
    <dbReference type="NCBI Taxonomy" id="1977912"/>
    <lineage>
        <taxon>Bacteria</taxon>
        <taxon>Pseudomonadati</taxon>
        <taxon>Pseudomonadota</taxon>
        <taxon>Alphaproteobacteria</taxon>
        <taxon>Hyphomonadales</taxon>
        <taxon>Hyphomonadaceae</taxon>
        <taxon>Henriciella</taxon>
    </lineage>
</organism>
<protein>
    <submittedName>
        <fullName evidence="2">Lysophospholipase</fullName>
    </submittedName>
</protein>
<proteinExistence type="predicted"/>
<dbReference type="InterPro" id="IPR000073">
    <property type="entry name" value="AB_hydrolase_1"/>
</dbReference>
<name>A0ABQ1J4U3_9PROT</name>
<keyword evidence="3" id="KW-1185">Reference proteome</keyword>
<sequence length="321" mass="34990">MALLALVSCATPKIQEPLAVSTPVTPEFDIGTQRFISFDGAELGLSVWPAKESSPDFVIIGLHGMNDYANAFHKIAPWLARNGVTTYAYDQRGFGRSVNRGLWPDQALLQGDLRAAIAAAQHQHPETPIGVIGISMGGAIAMTVFGADDPPDGVDRLILSGPGLRGWGALNWLYSSSLWVSTHVRPGWVVRPPRGVKIEPSDNVEMLRELWFDPLTLKDNRIDQVYGVVSLMETAHKAAGQLTSSVPTLMTYGARDIVIPKSAMKRTARRLPAHVRTAYYPDGYHMLLRDLQSEIVFADILAFLNDPAAQLPSGVDSVPLQ</sequence>
<accession>A0ABQ1J4U3</accession>
<dbReference type="SUPFAM" id="SSF53474">
    <property type="entry name" value="alpha/beta-Hydrolases"/>
    <property type="match status" value="1"/>
</dbReference>
<gene>
    <name evidence="2" type="ORF">GCM10011503_03920</name>
</gene>
<dbReference type="PRINTS" id="PR00111">
    <property type="entry name" value="ABHYDROLASE"/>
</dbReference>
<evidence type="ECO:0000259" key="1">
    <source>
        <dbReference type="Pfam" id="PF12146"/>
    </source>
</evidence>
<dbReference type="InterPro" id="IPR051044">
    <property type="entry name" value="MAG_DAG_Lipase"/>
</dbReference>
<dbReference type="InterPro" id="IPR029058">
    <property type="entry name" value="AB_hydrolase_fold"/>
</dbReference>
<dbReference type="EMBL" id="BMKF01000001">
    <property type="protein sequence ID" value="GGB58745.1"/>
    <property type="molecule type" value="Genomic_DNA"/>
</dbReference>
<dbReference type="InterPro" id="IPR022742">
    <property type="entry name" value="Hydrolase_4"/>
</dbReference>
<dbReference type="Proteomes" id="UP000628854">
    <property type="component" value="Unassembled WGS sequence"/>
</dbReference>
<evidence type="ECO:0000313" key="2">
    <source>
        <dbReference type="EMBL" id="GGB58745.1"/>
    </source>
</evidence>